<proteinExistence type="predicted"/>
<dbReference type="PANTHER" id="PTHR43649:SF17">
    <property type="entry name" value="ABC TRANSPORTER SOLUTE BINDING PROTEIN-SUGAR TRANSPORT"/>
    <property type="match status" value="1"/>
</dbReference>
<organism evidence="3 4">
    <name type="scientific">Lacrimispora xylanisolvens</name>
    <dbReference type="NCBI Taxonomy" id="384636"/>
    <lineage>
        <taxon>Bacteria</taxon>
        <taxon>Bacillati</taxon>
        <taxon>Bacillota</taxon>
        <taxon>Clostridia</taxon>
        <taxon>Lachnospirales</taxon>
        <taxon>Lachnospiraceae</taxon>
        <taxon>Lacrimispora</taxon>
    </lineage>
</organism>
<dbReference type="AlphaFoldDB" id="A0A2S6HNR4"/>
<feature type="region of interest" description="Disordered" evidence="1">
    <location>
        <begin position="27"/>
        <end position="50"/>
    </location>
</feature>
<dbReference type="InterPro" id="IPR050490">
    <property type="entry name" value="Bact_solute-bd_prot1"/>
</dbReference>
<feature type="chain" id="PRO_5038398110" evidence="2">
    <location>
        <begin position="21"/>
        <end position="583"/>
    </location>
</feature>
<dbReference type="Proteomes" id="UP000237749">
    <property type="component" value="Unassembled WGS sequence"/>
</dbReference>
<keyword evidence="4" id="KW-1185">Reference proteome</keyword>
<feature type="compositionally biased region" description="Low complexity" evidence="1">
    <location>
        <begin position="27"/>
        <end position="43"/>
    </location>
</feature>
<dbReference type="PROSITE" id="PS51257">
    <property type="entry name" value="PROKAR_LIPOPROTEIN"/>
    <property type="match status" value="1"/>
</dbReference>
<keyword evidence="2" id="KW-0732">Signal</keyword>
<feature type="signal peptide" evidence="2">
    <location>
        <begin position="1"/>
        <end position="20"/>
    </location>
</feature>
<accession>A0A2S6HNR4</accession>
<name>A0A2S6HNR4_9FIRM</name>
<dbReference type="Gene3D" id="3.40.190.10">
    <property type="entry name" value="Periplasmic binding protein-like II"/>
    <property type="match status" value="2"/>
</dbReference>
<dbReference type="EMBL" id="PTJA01000011">
    <property type="protein sequence ID" value="PPK79142.1"/>
    <property type="molecule type" value="Genomic_DNA"/>
</dbReference>
<dbReference type="Pfam" id="PF01547">
    <property type="entry name" value="SBP_bac_1"/>
    <property type="match status" value="1"/>
</dbReference>
<reference evidence="3 4" key="1">
    <citation type="submission" date="2018-02" db="EMBL/GenBank/DDBJ databases">
        <title>Genomic Encyclopedia of Archaeal and Bacterial Type Strains, Phase II (KMG-II): from individual species to whole genera.</title>
        <authorList>
            <person name="Goeker M."/>
        </authorList>
    </citation>
    <scope>NUCLEOTIDE SEQUENCE [LARGE SCALE GENOMIC DNA]</scope>
    <source>
        <strain evidence="3 4">DSM 3808</strain>
    </source>
</reference>
<evidence type="ECO:0000256" key="1">
    <source>
        <dbReference type="SAM" id="MobiDB-lite"/>
    </source>
</evidence>
<dbReference type="InterPro" id="IPR006059">
    <property type="entry name" value="SBP"/>
</dbReference>
<dbReference type="OrthoDB" id="9787283at2"/>
<sequence length="583" mass="64606">MRKSIRKRLLAGALVVAVGAAGVTGCSSKANEGAKGGESASSSDNTGKPDTWIADRTITVQAYVNDIGNSLPKDLANTEVMKELTKRTGIKLDIQYTPGDKDSNVMAAQLASGTIPDVIFSYMDDSTRKEFPILLKAAKEGMFADVSGLLKDTKVYSHYLEDKYLPDDSRKNIMFRKDFNGAAYILPLSIDSEDRSLIYDPETAYRGGLYIQKSIADKLGIDPSKIRTQDQFYDLLVQIKNGNFKDDNGNPVFPLGPKYWGGSPDTLQYIVPGYTWGVSDGYNLDSNGVIKHEADTDYVFEKINYLRKLLAEGLMNPEFFTMDGTRAEEVSRSHNSAIMADVHNYQDIIYASEDWIPLGPLDDVTGNNAKVEHGKKQNGVWAISADAKKPEEILKFFDYLSTPEGQLLCQYGVEGKSYEMKDGKPVLTDEALKKLNEGDKDYLVNNIGAGFGYTGCVFFSFVLTNIDNMNNFGENRPGANSSNTFKRAVEVAKDYPITYRLVPGLNATGYLSAESMTDVKAQMSLLNYKEMIVQAVYAGTDEDAKKIVESFRQQLKAAGNDKFIEYLTQLYKEDPSAICFDKK</sequence>
<evidence type="ECO:0000256" key="2">
    <source>
        <dbReference type="SAM" id="SignalP"/>
    </source>
</evidence>
<gene>
    <name evidence="3" type="ORF">BXY41_11178</name>
</gene>
<evidence type="ECO:0000313" key="4">
    <source>
        <dbReference type="Proteomes" id="UP000237749"/>
    </source>
</evidence>
<dbReference type="PANTHER" id="PTHR43649">
    <property type="entry name" value="ARABINOSE-BINDING PROTEIN-RELATED"/>
    <property type="match status" value="1"/>
</dbReference>
<evidence type="ECO:0000313" key="3">
    <source>
        <dbReference type="EMBL" id="PPK79142.1"/>
    </source>
</evidence>
<comment type="caution">
    <text evidence="3">The sequence shown here is derived from an EMBL/GenBank/DDBJ whole genome shotgun (WGS) entry which is preliminary data.</text>
</comment>
<dbReference type="RefSeq" id="WP_104438433.1">
    <property type="nucleotide sequence ID" value="NZ_PTJA01000011.1"/>
</dbReference>
<protein>
    <submittedName>
        <fullName evidence="3">ABC-type glycerol-3-phosphate transport system substrate-binding protein</fullName>
    </submittedName>
</protein>
<dbReference type="SUPFAM" id="SSF53850">
    <property type="entry name" value="Periplasmic binding protein-like II"/>
    <property type="match status" value="1"/>
</dbReference>